<sequence length="758" mass="85462">MMGFLRRTFSLRSRRRFRPSDELDGGGRGVNPALQALQQQQMPAPAVVTGGTVVHIPAAGNSKAAITCRVLLLDGSDVSVELPKNAKGQDLFDQIMYHLDLVEADYFGLQFMDPEQVAHWLDAAKPIKKQIRFAMVMCVMSGCKSVYFVDGAEASPRSSGKDTPTAGSWSEIEIAGMYLFVLQLRQDILSGKLKCPYDVSVDLGAYCLQSELGDCDPLEHTPLLVSEFRFSPNQTEIMEADIYRKWAECRGMSPSQAELNFLNKCKWLEMYGVDMHFVKGRDGGEYALGLTPTGILVFERSNKIGLFFWPKITRLDFKKNRLTLMVVEDDEQGREQEHTFLFQLSSSAVCKQLWKCAVESHAFFRLRQPTQNKASRNDFTRLGSRFRFSGRTEYQATHSGRIRRASTFERRPSKRYPSRTQSLGKAITPAKHHHPSAQPSPDPSLKPYQHNIPIGQEPWSRTHPPSLTPPLYIQPTEMGHNPPHRPPHAGRPSFSDIVLEAAYDHTGRSVSVNFPLSSADTQRFSVEENETLLSATLHYCYRWHGYEKQEVPCLTLTKPKPWDVPAGRTENLDRTLRSPKQLQPDTIPWPTLHINIDTAEEKLLSEKSLPSSPVGIQDQRKSNILRHVMHSESANSKGNCSSGDQNNRIPSSSQDSASSSVTTERPLVERRKRLVRQFSFNHSDEDDLPDALAAISSQSNMRKSTSNSSLDKQVQPPIYPPQKVSPLEHSNKSPFYPGSEDPRMDREKLLRALLMTEL</sequence>
<gene>
    <name evidence="1" type="ORF">PDJAM_G00132100</name>
</gene>
<proteinExistence type="predicted"/>
<comment type="caution">
    <text evidence="1">The sequence shown here is derived from an EMBL/GenBank/DDBJ whole genome shotgun (WGS) entry which is preliminary data.</text>
</comment>
<dbReference type="Proteomes" id="UP000830395">
    <property type="component" value="Chromosome 22"/>
</dbReference>
<accession>A0ACC5ZCQ3</accession>
<protein>
    <submittedName>
        <fullName evidence="1">Uncharacterized protein</fullName>
    </submittedName>
</protein>
<organism evidence="1 2">
    <name type="scientific">Pangasius djambal</name>
    <dbReference type="NCBI Taxonomy" id="1691987"/>
    <lineage>
        <taxon>Eukaryota</taxon>
        <taxon>Metazoa</taxon>
        <taxon>Chordata</taxon>
        <taxon>Craniata</taxon>
        <taxon>Vertebrata</taxon>
        <taxon>Euteleostomi</taxon>
        <taxon>Actinopterygii</taxon>
        <taxon>Neopterygii</taxon>
        <taxon>Teleostei</taxon>
        <taxon>Ostariophysi</taxon>
        <taxon>Siluriformes</taxon>
        <taxon>Pangasiidae</taxon>
        <taxon>Pangasius</taxon>
    </lineage>
</organism>
<name>A0ACC5ZCQ3_9TELE</name>
<keyword evidence="2" id="KW-1185">Reference proteome</keyword>
<reference evidence="1" key="1">
    <citation type="submission" date="2020-02" db="EMBL/GenBank/DDBJ databases">
        <title>Genome sequencing of the panga catfish, Pangasius djambal.</title>
        <authorList>
            <person name="Wen M."/>
            <person name="Zahm M."/>
            <person name="Roques C."/>
            <person name="Cabau C."/>
            <person name="Klopp C."/>
            <person name="Donnadieu C."/>
            <person name="Jouanno E."/>
            <person name="Avarre J.-C."/>
            <person name="Campet M."/>
            <person name="Ha T."/>
            <person name="Dugue R."/>
            <person name="Lampietro C."/>
            <person name="Louis A."/>
            <person name="Herpin A."/>
            <person name="Echchiki A."/>
            <person name="Berthelot C."/>
            <person name="Parey E."/>
            <person name="Roest-Crollius H."/>
            <person name="Braasch I."/>
            <person name="Postlethwait J.H."/>
            <person name="Bobe J."/>
            <person name="Montfort J."/>
            <person name="Bouchez O."/>
            <person name="Begum T."/>
            <person name="Schartl M."/>
            <person name="Gustiano R."/>
            <person name="Guiguen Y."/>
        </authorList>
    </citation>
    <scope>NUCLEOTIDE SEQUENCE</scope>
    <source>
        <strain evidence="1">Pdj_M5554</strain>
    </source>
</reference>
<evidence type="ECO:0000313" key="1">
    <source>
        <dbReference type="EMBL" id="MCJ8745607.1"/>
    </source>
</evidence>
<evidence type="ECO:0000313" key="2">
    <source>
        <dbReference type="Proteomes" id="UP000830395"/>
    </source>
</evidence>
<dbReference type="EMBL" id="CM040996">
    <property type="protein sequence ID" value="MCJ8745607.1"/>
    <property type="molecule type" value="Genomic_DNA"/>
</dbReference>